<evidence type="ECO:0000256" key="1">
    <source>
        <dbReference type="SAM" id="MobiDB-lite"/>
    </source>
</evidence>
<gene>
    <name evidence="2" type="ORF">B0T14DRAFT_315091</name>
</gene>
<dbReference type="EMBL" id="JAULSU010000007">
    <property type="protein sequence ID" value="KAK0610884.1"/>
    <property type="molecule type" value="Genomic_DNA"/>
</dbReference>
<sequence length="147" mass="17196">MYLGIFFAVGLIRTASIKYQFNCPISVMSPEAHVFYIHPSLSDHRLNMRSSFHFDLRFCFPCVPRSKRRKALFSPQPPLYAPYTEPPPPPETTPKKQRTTKMPAVGVEERDMHDILGYIFEEYEVSLNRDEYWVTAHRKLSRVSDNI</sequence>
<dbReference type="AlphaFoldDB" id="A0AA39W486"/>
<organism evidence="2 3">
    <name type="scientific">Immersiella caudata</name>
    <dbReference type="NCBI Taxonomy" id="314043"/>
    <lineage>
        <taxon>Eukaryota</taxon>
        <taxon>Fungi</taxon>
        <taxon>Dikarya</taxon>
        <taxon>Ascomycota</taxon>
        <taxon>Pezizomycotina</taxon>
        <taxon>Sordariomycetes</taxon>
        <taxon>Sordariomycetidae</taxon>
        <taxon>Sordariales</taxon>
        <taxon>Lasiosphaeriaceae</taxon>
        <taxon>Immersiella</taxon>
    </lineage>
</organism>
<feature type="region of interest" description="Disordered" evidence="1">
    <location>
        <begin position="73"/>
        <end position="106"/>
    </location>
</feature>
<evidence type="ECO:0000313" key="2">
    <source>
        <dbReference type="EMBL" id="KAK0610884.1"/>
    </source>
</evidence>
<protein>
    <submittedName>
        <fullName evidence="2">Uncharacterized protein</fullName>
    </submittedName>
</protein>
<accession>A0AA39W486</accession>
<reference evidence="2" key="1">
    <citation type="submission" date="2023-06" db="EMBL/GenBank/DDBJ databases">
        <title>Genome-scale phylogeny and comparative genomics of the fungal order Sordariales.</title>
        <authorList>
            <consortium name="Lawrence Berkeley National Laboratory"/>
            <person name="Hensen N."/>
            <person name="Bonometti L."/>
            <person name="Westerberg I."/>
            <person name="Brannstrom I.O."/>
            <person name="Guillou S."/>
            <person name="Cros-Aarteil S."/>
            <person name="Calhoun S."/>
            <person name="Haridas S."/>
            <person name="Kuo A."/>
            <person name="Mondo S."/>
            <person name="Pangilinan J."/>
            <person name="Riley R."/>
            <person name="Labutti K."/>
            <person name="Andreopoulos B."/>
            <person name="Lipzen A."/>
            <person name="Chen C."/>
            <person name="Yanf M."/>
            <person name="Daum C."/>
            <person name="Ng V."/>
            <person name="Clum A."/>
            <person name="Steindorff A."/>
            <person name="Ohm R."/>
            <person name="Martin F."/>
            <person name="Silar P."/>
            <person name="Natvig D."/>
            <person name="Lalanne C."/>
            <person name="Gautier V."/>
            <person name="Ament-Velasquez S.L."/>
            <person name="Kruys A."/>
            <person name="Hutchinson M.I."/>
            <person name="Powell A.J."/>
            <person name="Barry K."/>
            <person name="Miller A.N."/>
            <person name="Grigoriev I.V."/>
            <person name="Debuchy R."/>
            <person name="Gladieux P."/>
            <person name="Thoren M.H."/>
            <person name="Johannesson H."/>
        </authorList>
    </citation>
    <scope>NUCLEOTIDE SEQUENCE</scope>
    <source>
        <strain evidence="2">CBS 606.72</strain>
    </source>
</reference>
<comment type="caution">
    <text evidence="2">The sequence shown here is derived from an EMBL/GenBank/DDBJ whole genome shotgun (WGS) entry which is preliminary data.</text>
</comment>
<dbReference type="Proteomes" id="UP001175000">
    <property type="component" value="Unassembled WGS sequence"/>
</dbReference>
<feature type="compositionally biased region" description="Pro residues" evidence="1">
    <location>
        <begin position="75"/>
        <end position="92"/>
    </location>
</feature>
<proteinExistence type="predicted"/>
<evidence type="ECO:0000313" key="3">
    <source>
        <dbReference type="Proteomes" id="UP001175000"/>
    </source>
</evidence>
<name>A0AA39W486_9PEZI</name>
<keyword evidence="3" id="KW-1185">Reference proteome</keyword>